<dbReference type="EMBL" id="BJOD01000006">
    <property type="protein sequence ID" value="GED24709.1"/>
    <property type="molecule type" value="Genomic_DNA"/>
</dbReference>
<protein>
    <submittedName>
        <fullName evidence="2">Uncharacterized protein</fullName>
    </submittedName>
</protein>
<evidence type="ECO:0000313" key="2">
    <source>
        <dbReference type="EMBL" id="GED24709.1"/>
    </source>
</evidence>
<evidence type="ECO:0000256" key="1">
    <source>
        <dbReference type="SAM" id="Phobius"/>
    </source>
</evidence>
<keyword evidence="1" id="KW-0472">Membrane</keyword>
<comment type="caution">
    <text evidence="2">The sequence shown here is derived from an EMBL/GenBank/DDBJ whole genome shotgun (WGS) entry which is preliminary data.</text>
</comment>
<name>A0ABQ0SLI6_9BACL</name>
<organism evidence="2 3">
    <name type="scientific">Brevibacillus agri</name>
    <dbReference type="NCBI Taxonomy" id="51101"/>
    <lineage>
        <taxon>Bacteria</taxon>
        <taxon>Bacillati</taxon>
        <taxon>Bacillota</taxon>
        <taxon>Bacilli</taxon>
        <taxon>Bacillales</taxon>
        <taxon>Paenibacillaceae</taxon>
        <taxon>Brevibacillus</taxon>
    </lineage>
</organism>
<dbReference type="RefSeq" id="WP_157797561.1">
    <property type="nucleotide sequence ID" value="NZ_BJOD01000006.1"/>
</dbReference>
<proteinExistence type="predicted"/>
<accession>A0ABQ0SLI6</accession>
<evidence type="ECO:0000313" key="3">
    <source>
        <dbReference type="Proteomes" id="UP000317180"/>
    </source>
</evidence>
<dbReference type="Proteomes" id="UP000317180">
    <property type="component" value="Unassembled WGS sequence"/>
</dbReference>
<sequence>MAVVSNVLVAVLLFAWAGAEVLLEPAMGKWRTRLVFFLSLVVISGVIYWSGYWWKS</sequence>
<dbReference type="GeneID" id="82813854"/>
<gene>
    <name evidence="2" type="ORF">BAG01nite_08110</name>
</gene>
<keyword evidence="3" id="KW-1185">Reference proteome</keyword>
<keyword evidence="1" id="KW-0812">Transmembrane</keyword>
<keyword evidence="1" id="KW-1133">Transmembrane helix</keyword>
<feature type="transmembrane region" description="Helical" evidence="1">
    <location>
        <begin position="35"/>
        <end position="54"/>
    </location>
</feature>
<reference evidence="2 3" key="1">
    <citation type="submission" date="2019-06" db="EMBL/GenBank/DDBJ databases">
        <title>Whole genome shotgun sequence of Brevibacillus agri NBRC 15538.</title>
        <authorList>
            <person name="Hosoyama A."/>
            <person name="Uohara A."/>
            <person name="Ohji S."/>
            <person name="Ichikawa N."/>
        </authorList>
    </citation>
    <scope>NUCLEOTIDE SEQUENCE [LARGE SCALE GENOMIC DNA]</scope>
    <source>
        <strain evidence="2 3">NBRC 15538</strain>
    </source>
</reference>